<evidence type="ECO:0000313" key="3">
    <source>
        <dbReference type="EMBL" id="KIY03208.1"/>
    </source>
</evidence>
<keyword evidence="2" id="KW-0732">Signal</keyword>
<evidence type="ECO:0000256" key="2">
    <source>
        <dbReference type="SAM" id="SignalP"/>
    </source>
</evidence>
<dbReference type="Proteomes" id="UP000053411">
    <property type="component" value="Unassembled WGS sequence"/>
</dbReference>
<evidence type="ECO:0000256" key="1">
    <source>
        <dbReference type="SAM" id="MobiDB-lite"/>
    </source>
</evidence>
<dbReference type="AlphaFoldDB" id="A0A0D2KB21"/>
<feature type="signal peptide" evidence="2">
    <location>
        <begin position="1"/>
        <end position="22"/>
    </location>
</feature>
<dbReference type="RefSeq" id="XP_016637330.1">
    <property type="nucleotide sequence ID" value="XM_016772191.1"/>
</dbReference>
<accession>A0A0D2KB21</accession>
<proteinExistence type="predicted"/>
<feature type="chain" id="PRO_5002256772" evidence="2">
    <location>
        <begin position="23"/>
        <end position="421"/>
    </location>
</feature>
<organism evidence="3 4">
    <name type="scientific">Fonsecaea multimorphosa CBS 102226</name>
    <dbReference type="NCBI Taxonomy" id="1442371"/>
    <lineage>
        <taxon>Eukaryota</taxon>
        <taxon>Fungi</taxon>
        <taxon>Dikarya</taxon>
        <taxon>Ascomycota</taxon>
        <taxon>Pezizomycotina</taxon>
        <taxon>Eurotiomycetes</taxon>
        <taxon>Chaetothyriomycetidae</taxon>
        <taxon>Chaetothyriales</taxon>
        <taxon>Herpotrichiellaceae</taxon>
        <taxon>Fonsecaea</taxon>
    </lineage>
</organism>
<evidence type="ECO:0000313" key="4">
    <source>
        <dbReference type="Proteomes" id="UP000053411"/>
    </source>
</evidence>
<gene>
    <name evidence="3" type="ORF">Z520_01675</name>
</gene>
<feature type="compositionally biased region" description="Acidic residues" evidence="1">
    <location>
        <begin position="367"/>
        <end position="383"/>
    </location>
</feature>
<dbReference type="GeneID" id="27707421"/>
<dbReference type="OrthoDB" id="3777810at2759"/>
<reference evidence="3 4" key="1">
    <citation type="submission" date="2015-01" db="EMBL/GenBank/DDBJ databases">
        <title>The Genome Sequence of Fonsecaea multimorphosa CBS 102226.</title>
        <authorList>
            <consortium name="The Broad Institute Genomics Platform"/>
            <person name="Cuomo C."/>
            <person name="de Hoog S."/>
            <person name="Gorbushina A."/>
            <person name="Stielow B."/>
            <person name="Teixiera M."/>
            <person name="Abouelleil A."/>
            <person name="Chapman S.B."/>
            <person name="Priest M."/>
            <person name="Young S.K."/>
            <person name="Wortman J."/>
            <person name="Nusbaum C."/>
            <person name="Birren B."/>
        </authorList>
    </citation>
    <scope>NUCLEOTIDE SEQUENCE [LARGE SCALE GENOMIC DNA]</scope>
    <source>
        <strain evidence="3 4">CBS 102226</strain>
    </source>
</reference>
<feature type="region of interest" description="Disordered" evidence="1">
    <location>
        <begin position="27"/>
        <end position="74"/>
    </location>
</feature>
<dbReference type="STRING" id="1442371.A0A0D2KB21"/>
<sequence>MSSAVFVFLPSFFILIASPTAMQNLPHRRRSDAGVQAASHAQTVPADSPPIDATERPTASSKPGNNSAHTLSDDFFPPSDCSTSNSLNRPLTASFIIQDIQARLSRRDSGAEWNTYQITSSEWDILRRLLERRGDWDKLRCDYFSKTQTFVHRMLSHTHEMTSRGFAMLLYRGLASICRGTPGKEQFMLKIRSCGSSDVDSEQDPDIHQPDDYFSYRDDLSYGLALEVAYSQKSEQLEKLAQFYLFETSLNTQKVIGISIDYDRSKRVTLHTWQRDNSNTTTGDLLRHYSQEVRTETGARVSGPPLQISVFDIAPPSFVPSSLHGATIQISLDELCDEIELGELTTAHRKKLASEKARQSQGSDGLDRDEGDSSQEGESEDDALTGKLDEEFVLSRAGCKGSGLGRSPIRARSRTGGAVNN</sequence>
<dbReference type="EMBL" id="KN848063">
    <property type="protein sequence ID" value="KIY03208.1"/>
    <property type="molecule type" value="Genomic_DNA"/>
</dbReference>
<dbReference type="VEuPathDB" id="FungiDB:Z520_01675"/>
<feature type="compositionally biased region" description="Polar residues" evidence="1">
    <location>
        <begin position="57"/>
        <end position="70"/>
    </location>
</feature>
<keyword evidence="4" id="KW-1185">Reference proteome</keyword>
<protein>
    <submittedName>
        <fullName evidence="3">Uncharacterized protein</fullName>
    </submittedName>
</protein>
<name>A0A0D2KB21_9EURO</name>
<feature type="region of interest" description="Disordered" evidence="1">
    <location>
        <begin position="349"/>
        <end position="421"/>
    </location>
</feature>